<feature type="transmembrane region" description="Helical" evidence="2">
    <location>
        <begin position="85"/>
        <end position="110"/>
    </location>
</feature>
<dbReference type="AlphaFoldDB" id="A0A1V9Y458"/>
<dbReference type="EMBL" id="JNBS01005227">
    <property type="protein sequence ID" value="OQR80499.1"/>
    <property type="molecule type" value="Genomic_DNA"/>
</dbReference>
<feature type="transmembrane region" description="Helical" evidence="2">
    <location>
        <begin position="543"/>
        <end position="565"/>
    </location>
</feature>
<protein>
    <submittedName>
        <fullName evidence="3">Multidrug/Oligosaccharidyl-lipid/Polysaccharide (MOP) Flippase Superfamily</fullName>
    </submittedName>
</protein>
<proteinExistence type="inferred from homology"/>
<keyword evidence="4" id="KW-1185">Reference proteome</keyword>
<feature type="transmembrane region" description="Helical" evidence="2">
    <location>
        <begin position="158"/>
        <end position="182"/>
    </location>
</feature>
<feature type="transmembrane region" description="Helical" evidence="2">
    <location>
        <begin position="54"/>
        <end position="73"/>
    </location>
</feature>
<dbReference type="Proteomes" id="UP000243217">
    <property type="component" value="Unassembled WGS sequence"/>
</dbReference>
<comment type="caution">
    <text evidence="3">The sequence shown here is derived from an EMBL/GenBank/DDBJ whole genome shotgun (WGS) entry which is preliminary data.</text>
</comment>
<feature type="transmembrane region" description="Helical" evidence="2">
    <location>
        <begin position="20"/>
        <end position="42"/>
    </location>
</feature>
<comment type="similarity">
    <text evidence="1">Belongs to the multi antimicrobial extrusion (MATE) (TC 2.A.66.1) family.</text>
</comment>
<reference evidence="3 4" key="1">
    <citation type="journal article" date="2014" name="Genome Biol. Evol.">
        <title>The secreted proteins of Achlya hypogyna and Thraustotheca clavata identify the ancestral oomycete secretome and reveal gene acquisitions by horizontal gene transfer.</title>
        <authorList>
            <person name="Misner I."/>
            <person name="Blouin N."/>
            <person name="Leonard G."/>
            <person name="Richards T.A."/>
            <person name="Lane C.E."/>
        </authorList>
    </citation>
    <scope>NUCLEOTIDE SEQUENCE [LARGE SCALE GENOMIC DNA]</scope>
    <source>
        <strain evidence="3 4">ATCC 34112</strain>
    </source>
</reference>
<dbReference type="Pfam" id="PF01554">
    <property type="entry name" value="MatE"/>
    <property type="match status" value="4"/>
</dbReference>
<keyword evidence="2" id="KW-1133">Transmembrane helix</keyword>
<evidence type="ECO:0000313" key="4">
    <source>
        <dbReference type="Proteomes" id="UP000243217"/>
    </source>
</evidence>
<feature type="transmembrane region" description="Helical" evidence="2">
    <location>
        <begin position="358"/>
        <end position="377"/>
    </location>
</feature>
<accession>A0A1V9Y458</accession>
<feature type="transmembrane region" description="Helical" evidence="2">
    <location>
        <begin position="189"/>
        <end position="216"/>
    </location>
</feature>
<gene>
    <name evidence="3" type="ORF">THRCLA_12019</name>
</gene>
<dbReference type="GO" id="GO:0042910">
    <property type="term" value="F:xenobiotic transmembrane transporter activity"/>
    <property type="evidence" value="ECO:0007669"/>
    <property type="project" value="InterPro"/>
</dbReference>
<dbReference type="OrthoDB" id="65567at2759"/>
<feature type="transmembrane region" description="Helical" evidence="2">
    <location>
        <begin position="473"/>
        <end position="495"/>
    </location>
</feature>
<feature type="transmembrane region" description="Helical" evidence="2">
    <location>
        <begin position="414"/>
        <end position="439"/>
    </location>
</feature>
<dbReference type="GO" id="GO:0016020">
    <property type="term" value="C:membrane"/>
    <property type="evidence" value="ECO:0007669"/>
    <property type="project" value="InterPro"/>
</dbReference>
<feature type="transmembrane region" description="Helical" evidence="2">
    <location>
        <begin position="613"/>
        <end position="637"/>
    </location>
</feature>
<evidence type="ECO:0000256" key="2">
    <source>
        <dbReference type="SAM" id="Phobius"/>
    </source>
</evidence>
<feature type="transmembrane region" description="Helical" evidence="2">
    <location>
        <begin position="643"/>
        <end position="668"/>
    </location>
</feature>
<feature type="transmembrane region" description="Helical" evidence="2">
    <location>
        <begin position="501"/>
        <end position="522"/>
    </location>
</feature>
<evidence type="ECO:0000256" key="1">
    <source>
        <dbReference type="ARBA" id="ARBA00010199"/>
    </source>
</evidence>
<feature type="transmembrane region" description="Helical" evidence="2">
    <location>
        <begin position="812"/>
        <end position="831"/>
    </location>
</feature>
<feature type="transmembrane region" description="Helical" evidence="2">
    <location>
        <begin position="689"/>
        <end position="709"/>
    </location>
</feature>
<name>A0A1V9Y458_9STRA</name>
<dbReference type="InterPro" id="IPR002528">
    <property type="entry name" value="MATE_fam"/>
</dbReference>
<sequence length="856" mass="94037">MTYSTLTEVRALARLATPILFSNLAMFGMSMTVLMVGGHLGASQLTAVAYSQMIFDITILIFASGFISGQAALSAQAYGAKNFQLIGRYCQMNCFCITIACVPIMILWWYCGDILRAAGISVETIAYARQYSHYSIPWLLPRLIFQVLSVYFKSMQNVLPAAIFAVGFTILNAGLCVILVFGVSSFKGYGLIGCPLSLTITHYSRVLTYIIYMFWYRRHHATSWTWNWTFLNSKEYLKPMVAVGGPLAIGLLVENLQLQTMSIFAAMTSEIALGAHNSMLELIFFLTSPIFGMTDGGSTRIGMHLGAGKPAAAKATSHLVFYGIFGICVIIVVPWLCARSSVGKLFSTDELVVENMKTISTVAAAGYIIMSVFYYAMTTLQAQARTLPIMGSFLIGAWVVGVPLAYVFDFPINLGLLGIWVGMSIGYVITTILGLYFTWKSDWAEEARKAVERTMTFCTLSEFKVLAKLATPIIFSNLATFGMSMTVLVAAGHIGSDELTAVAYSQMLFDITILILASGFIVGQGTLSAQAFGAKNFSLIGRYCQMNCVCLTLISMFVGVIWWFCGDILRGVGISNSVVVHAEQYCHYSVIWVWPRLMFQVLIFYFKSMQNVLPAAIISVIFTLINAALVVLFVFGIPTAGFGGLGLVGCPIALSITHYSRLILYIVYMFWYRRNHASSWPWDANFLNITLYLLPMMKIGIPMALGLLVENLQLQTMSVFAAMNSEFDLAVNNSMMELIFFLTSPIYGMIDGGSTRIGMYLGAGNPQAAKSTSHLVLYSIFGLTISVVVSWLCARNVVGEIFSSNDVVIHSMASISTLAAAGYIILAFFYYAMTTLQAQARTLPIMASFLIGAWFV</sequence>
<keyword evidence="2" id="KW-0472">Membrane</keyword>
<feature type="transmembrane region" description="Helical" evidence="2">
    <location>
        <begin position="585"/>
        <end position="606"/>
    </location>
</feature>
<evidence type="ECO:0000313" key="3">
    <source>
        <dbReference type="EMBL" id="OQR80499.1"/>
    </source>
</evidence>
<feature type="transmembrane region" description="Helical" evidence="2">
    <location>
        <begin position="729"/>
        <end position="750"/>
    </location>
</feature>
<keyword evidence="2" id="KW-0812">Transmembrane</keyword>
<organism evidence="3 4">
    <name type="scientific">Thraustotheca clavata</name>
    <dbReference type="NCBI Taxonomy" id="74557"/>
    <lineage>
        <taxon>Eukaryota</taxon>
        <taxon>Sar</taxon>
        <taxon>Stramenopiles</taxon>
        <taxon>Oomycota</taxon>
        <taxon>Saprolegniomycetes</taxon>
        <taxon>Saprolegniales</taxon>
        <taxon>Achlyaceae</taxon>
        <taxon>Thraustotheca</taxon>
    </lineage>
</organism>
<dbReference type="NCBIfam" id="TIGR00797">
    <property type="entry name" value="matE"/>
    <property type="match status" value="1"/>
</dbReference>
<feature type="transmembrane region" description="Helical" evidence="2">
    <location>
        <begin position="319"/>
        <end position="338"/>
    </location>
</feature>
<dbReference type="GO" id="GO:0015297">
    <property type="term" value="F:antiporter activity"/>
    <property type="evidence" value="ECO:0007669"/>
    <property type="project" value="InterPro"/>
</dbReference>
<dbReference type="PANTHER" id="PTHR11206">
    <property type="entry name" value="MULTIDRUG RESISTANCE PROTEIN"/>
    <property type="match status" value="1"/>
</dbReference>
<feature type="transmembrane region" description="Helical" evidence="2">
    <location>
        <begin position="775"/>
        <end position="792"/>
    </location>
</feature>
<feature type="transmembrane region" description="Helical" evidence="2">
    <location>
        <begin position="236"/>
        <end position="253"/>
    </location>
</feature>
<feature type="non-terminal residue" evidence="3">
    <location>
        <position position="856"/>
    </location>
</feature>
<dbReference type="STRING" id="74557.A0A1V9Y458"/>
<feature type="transmembrane region" description="Helical" evidence="2">
    <location>
        <begin position="389"/>
        <end position="408"/>
    </location>
</feature>